<gene>
    <name evidence="1" type="primary">59</name>
    <name evidence="1" type="ORF">SEA_WHEELBITE_59</name>
</gene>
<protein>
    <submittedName>
        <fullName evidence="1">Uncharacterized protein</fullName>
    </submittedName>
</protein>
<evidence type="ECO:0000313" key="1">
    <source>
        <dbReference type="EMBL" id="ASR84149.1"/>
    </source>
</evidence>
<dbReference type="RefSeq" id="YP_010082767.1">
    <property type="nucleotide sequence ID" value="NC_055034.1"/>
</dbReference>
<keyword evidence="2" id="KW-1185">Reference proteome</keyword>
<dbReference type="KEGG" id="vg:65071770"/>
<sequence length="48" mass="5006">MATTPYKVNIGINYPPNKRAEPGDVVRDLPSASIKGLLDAGVIEPVGA</sequence>
<accession>A0A222ZII1</accession>
<name>A0A222ZII1_9CAUD</name>
<proteinExistence type="predicted"/>
<reference evidence="2" key="1">
    <citation type="submission" date="2017-05" db="EMBL/GenBank/DDBJ databases">
        <authorList>
            <person name="Aguayo I.A."/>
            <person name="Haubrich L.A."/>
            <person name="Lawand A."/>
            <person name="Nayek S."/>
            <person name="Syed N."/>
            <person name="Wagner P.E."/>
            <person name="Donegan-Quick R."/>
            <person name="Kim T."/>
            <person name="Visi D.K."/>
            <person name="Allen M.S."/>
            <person name="Hughes L.E."/>
            <person name="Stoner T.H."/>
            <person name="Garlena R.A."/>
            <person name="Russell D.A."/>
            <person name="Pope W.H."/>
            <person name="Jacobs-Sera D."/>
            <person name="Hatfull G.F."/>
        </authorList>
    </citation>
    <scope>NUCLEOTIDE SEQUENCE [LARGE SCALE GENOMIC DNA]</scope>
</reference>
<organism evidence="1 2">
    <name type="scientific">Arthrobacter phage Wheelbite</name>
    <dbReference type="NCBI Taxonomy" id="2015873"/>
    <lineage>
        <taxon>Viruses</taxon>
        <taxon>Duplodnaviria</taxon>
        <taxon>Heunggongvirae</taxon>
        <taxon>Uroviricota</taxon>
        <taxon>Caudoviricetes</taxon>
        <taxon>Laroyevirus</taxon>
        <taxon>Laroyevirus wheelbite</taxon>
    </lineage>
</organism>
<dbReference type="EMBL" id="MF140434">
    <property type="protein sequence ID" value="ASR84149.1"/>
    <property type="molecule type" value="Genomic_DNA"/>
</dbReference>
<evidence type="ECO:0000313" key="2">
    <source>
        <dbReference type="Proteomes" id="UP000225544"/>
    </source>
</evidence>
<dbReference type="GeneID" id="65071770"/>
<dbReference type="Proteomes" id="UP000225544">
    <property type="component" value="Segment"/>
</dbReference>